<gene>
    <name evidence="1" type="ORF">FCALED_LOCUS7249</name>
</gene>
<evidence type="ECO:0000313" key="2">
    <source>
        <dbReference type="Proteomes" id="UP000789570"/>
    </source>
</evidence>
<keyword evidence="2" id="KW-1185">Reference proteome</keyword>
<protein>
    <submittedName>
        <fullName evidence="1">11203_t:CDS:1</fullName>
    </submittedName>
</protein>
<proteinExistence type="predicted"/>
<feature type="non-terminal residue" evidence="1">
    <location>
        <position position="120"/>
    </location>
</feature>
<sequence>KKNYNKFLDSNASLIETDSEVLVEKIDDNDEDNTFITSEHWEQELNENGSFVPLEYEWNLSFSSEKERIFHSCQNEEIGNSASQKIIIVKLLLLKFELKKNYQIPLIIFIQIGVDMNFIC</sequence>
<dbReference type="AlphaFoldDB" id="A0A9N9G367"/>
<dbReference type="Proteomes" id="UP000789570">
    <property type="component" value="Unassembled WGS sequence"/>
</dbReference>
<dbReference type="EMBL" id="CAJVPQ010001885">
    <property type="protein sequence ID" value="CAG8574229.1"/>
    <property type="molecule type" value="Genomic_DNA"/>
</dbReference>
<comment type="caution">
    <text evidence="1">The sequence shown here is derived from an EMBL/GenBank/DDBJ whole genome shotgun (WGS) entry which is preliminary data.</text>
</comment>
<accession>A0A9N9G367</accession>
<name>A0A9N9G367_9GLOM</name>
<organism evidence="1 2">
    <name type="scientific">Funneliformis caledonium</name>
    <dbReference type="NCBI Taxonomy" id="1117310"/>
    <lineage>
        <taxon>Eukaryota</taxon>
        <taxon>Fungi</taxon>
        <taxon>Fungi incertae sedis</taxon>
        <taxon>Mucoromycota</taxon>
        <taxon>Glomeromycotina</taxon>
        <taxon>Glomeromycetes</taxon>
        <taxon>Glomerales</taxon>
        <taxon>Glomeraceae</taxon>
        <taxon>Funneliformis</taxon>
    </lineage>
</organism>
<reference evidence="1" key="1">
    <citation type="submission" date="2021-06" db="EMBL/GenBank/DDBJ databases">
        <authorList>
            <person name="Kallberg Y."/>
            <person name="Tangrot J."/>
            <person name="Rosling A."/>
        </authorList>
    </citation>
    <scope>NUCLEOTIDE SEQUENCE</scope>
    <source>
        <strain evidence="1">UK204</strain>
    </source>
</reference>
<evidence type="ECO:0000313" key="1">
    <source>
        <dbReference type="EMBL" id="CAG8574229.1"/>
    </source>
</evidence>